<reference evidence="2" key="1">
    <citation type="journal article" date="2019" name="bioRxiv">
        <title>The Genome of the Zebra Mussel, Dreissena polymorpha: A Resource for Invasive Species Research.</title>
        <authorList>
            <person name="McCartney M.A."/>
            <person name="Auch B."/>
            <person name="Kono T."/>
            <person name="Mallez S."/>
            <person name="Zhang Y."/>
            <person name="Obille A."/>
            <person name="Becker A."/>
            <person name="Abrahante J.E."/>
            <person name="Garbe J."/>
            <person name="Badalamenti J.P."/>
            <person name="Herman A."/>
            <person name="Mangelson H."/>
            <person name="Liachko I."/>
            <person name="Sullivan S."/>
            <person name="Sone E.D."/>
            <person name="Koren S."/>
            <person name="Silverstein K.A.T."/>
            <person name="Beckman K.B."/>
            <person name="Gohl D.M."/>
        </authorList>
    </citation>
    <scope>NUCLEOTIDE SEQUENCE</scope>
    <source>
        <strain evidence="2">Duluth1</strain>
        <tissue evidence="2">Whole animal</tissue>
    </source>
</reference>
<dbReference type="InterPro" id="IPR008983">
    <property type="entry name" value="Tumour_necrosis_fac-like_dom"/>
</dbReference>
<evidence type="ECO:0000313" key="3">
    <source>
        <dbReference type="Proteomes" id="UP000828390"/>
    </source>
</evidence>
<accession>A0A9D4GGY2</accession>
<sequence>MGFIGHNGHFQVVHNGNMVCRMYVAGVSGTVTDTSAASIVLYLEKGDMVAIQNLDSGEYVFGDHYSFFSGFLLKETDNIPSVVG</sequence>
<dbReference type="Proteomes" id="UP000828390">
    <property type="component" value="Unassembled WGS sequence"/>
</dbReference>
<protein>
    <recommendedName>
        <fullName evidence="1">C1q domain-containing protein</fullName>
    </recommendedName>
</protein>
<proteinExistence type="predicted"/>
<feature type="domain" description="C1q" evidence="1">
    <location>
        <begin position="8"/>
        <end position="73"/>
    </location>
</feature>
<keyword evidence="3" id="KW-1185">Reference proteome</keyword>
<evidence type="ECO:0000313" key="2">
    <source>
        <dbReference type="EMBL" id="KAH3815306.1"/>
    </source>
</evidence>
<reference evidence="2" key="2">
    <citation type="submission" date="2020-11" db="EMBL/GenBank/DDBJ databases">
        <authorList>
            <person name="McCartney M.A."/>
            <person name="Auch B."/>
            <person name="Kono T."/>
            <person name="Mallez S."/>
            <person name="Becker A."/>
            <person name="Gohl D.M."/>
            <person name="Silverstein K.A.T."/>
            <person name="Koren S."/>
            <person name="Bechman K.B."/>
            <person name="Herman A."/>
            <person name="Abrahante J.E."/>
            <person name="Garbe J."/>
        </authorList>
    </citation>
    <scope>NUCLEOTIDE SEQUENCE</scope>
    <source>
        <strain evidence="2">Duluth1</strain>
        <tissue evidence="2">Whole animal</tissue>
    </source>
</reference>
<dbReference type="Pfam" id="PF00386">
    <property type="entry name" value="C1q"/>
    <property type="match status" value="1"/>
</dbReference>
<name>A0A9D4GGY2_DREPO</name>
<evidence type="ECO:0000259" key="1">
    <source>
        <dbReference type="Pfam" id="PF00386"/>
    </source>
</evidence>
<dbReference type="EMBL" id="JAIWYP010000006">
    <property type="protein sequence ID" value="KAH3815306.1"/>
    <property type="molecule type" value="Genomic_DNA"/>
</dbReference>
<dbReference type="Gene3D" id="2.60.120.40">
    <property type="match status" value="1"/>
</dbReference>
<dbReference type="InterPro" id="IPR001073">
    <property type="entry name" value="C1q_dom"/>
</dbReference>
<comment type="caution">
    <text evidence="2">The sequence shown here is derived from an EMBL/GenBank/DDBJ whole genome shotgun (WGS) entry which is preliminary data.</text>
</comment>
<gene>
    <name evidence="2" type="ORF">DPMN_143828</name>
</gene>
<dbReference type="SUPFAM" id="SSF49842">
    <property type="entry name" value="TNF-like"/>
    <property type="match status" value="1"/>
</dbReference>
<dbReference type="AlphaFoldDB" id="A0A9D4GGY2"/>
<organism evidence="2 3">
    <name type="scientific">Dreissena polymorpha</name>
    <name type="common">Zebra mussel</name>
    <name type="synonym">Mytilus polymorpha</name>
    <dbReference type="NCBI Taxonomy" id="45954"/>
    <lineage>
        <taxon>Eukaryota</taxon>
        <taxon>Metazoa</taxon>
        <taxon>Spiralia</taxon>
        <taxon>Lophotrochozoa</taxon>
        <taxon>Mollusca</taxon>
        <taxon>Bivalvia</taxon>
        <taxon>Autobranchia</taxon>
        <taxon>Heteroconchia</taxon>
        <taxon>Euheterodonta</taxon>
        <taxon>Imparidentia</taxon>
        <taxon>Neoheterodontei</taxon>
        <taxon>Myida</taxon>
        <taxon>Dreissenoidea</taxon>
        <taxon>Dreissenidae</taxon>
        <taxon>Dreissena</taxon>
    </lineage>
</organism>